<accession>A0A1M6Q652</accession>
<dbReference type="InterPro" id="IPR006268">
    <property type="entry name" value="DAHP_syn_2"/>
</dbReference>
<dbReference type="SUPFAM" id="SSF51569">
    <property type="entry name" value="Aldolase"/>
    <property type="match status" value="1"/>
</dbReference>
<dbReference type="NCBIfam" id="NF009239">
    <property type="entry name" value="PRK12595.1"/>
    <property type="match status" value="1"/>
</dbReference>
<dbReference type="PANTHER" id="PTHR43018:SF2">
    <property type="entry name" value="PHOSPHO-2-DEHYDRO-3-DEOXYHEPTONATE ALDOLASE"/>
    <property type="match status" value="1"/>
</dbReference>
<dbReference type="Pfam" id="PF00793">
    <property type="entry name" value="DAHP_synth_1"/>
    <property type="match status" value="1"/>
</dbReference>
<evidence type="ECO:0000313" key="5">
    <source>
        <dbReference type="Proteomes" id="UP000185812"/>
    </source>
</evidence>
<dbReference type="GO" id="GO:0016832">
    <property type="term" value="F:aldehyde-lyase activity"/>
    <property type="evidence" value="ECO:0007669"/>
    <property type="project" value="InterPro"/>
</dbReference>
<dbReference type="NCBIfam" id="NF006421">
    <property type="entry name" value="PRK08673.1"/>
    <property type="match status" value="1"/>
</dbReference>
<organism evidence="4 5">
    <name type="scientific">Rhodothermus profundi</name>
    <dbReference type="NCBI Taxonomy" id="633813"/>
    <lineage>
        <taxon>Bacteria</taxon>
        <taxon>Pseudomonadati</taxon>
        <taxon>Rhodothermota</taxon>
        <taxon>Rhodothermia</taxon>
        <taxon>Rhodothermales</taxon>
        <taxon>Rhodothermaceae</taxon>
        <taxon>Rhodothermus</taxon>
    </lineage>
</organism>
<protein>
    <submittedName>
        <fullName evidence="4">3-deoxy-D-arabinoheptulosonate-7-phosphate synthase</fullName>
    </submittedName>
</protein>
<evidence type="ECO:0000259" key="2">
    <source>
        <dbReference type="Pfam" id="PF00793"/>
    </source>
</evidence>
<dbReference type="PANTHER" id="PTHR43018">
    <property type="entry name" value="PHOSPHO-2-DEHYDRO-3-DEOXYHEPTONATE ALDOLASE"/>
    <property type="match status" value="1"/>
</dbReference>
<gene>
    <name evidence="4" type="ORF">SAMN04488087_0477</name>
</gene>
<dbReference type="GO" id="GO:0009073">
    <property type="term" value="P:aromatic amino acid family biosynthetic process"/>
    <property type="evidence" value="ECO:0007669"/>
    <property type="project" value="InterPro"/>
</dbReference>
<sequence>MVVVMQPGATEAQIQAVIERLNAYGFDVHRSTGVNQTVLGAIGVKPDFDIRHIKVLDGVADVYRVTEPYKFASRTWKKEDTQIEVKGVVIGGSEVVVMAGPCSVESEEQIQATAAHVAAQGATFLRGGAFKPRTSPYSFQGLGEVGLKLLREAADQYGLRVITEVMEVGQIELIYPYTDVFQVGARNMQNFALLKELGKVDKPVFLKRGPAATIEEWLMSAEYIIAHGNPQVILCERGIRTFETQTRNTLDLSAIPVIKQKSHLPIVADPSHGTGLRDKVIPMARAAVAAGADGIMVEVHPDPPTAKSDGPQSLYFDQFTEMMRQIRLIAQVIGRTVREPLSETV</sequence>
<evidence type="ECO:0000256" key="1">
    <source>
        <dbReference type="ARBA" id="ARBA00022679"/>
    </source>
</evidence>
<dbReference type="EMBL" id="FRAU01000001">
    <property type="protein sequence ID" value="SHK15665.1"/>
    <property type="molecule type" value="Genomic_DNA"/>
</dbReference>
<dbReference type="Pfam" id="PF18152">
    <property type="entry name" value="DAHP_snth_FXD"/>
    <property type="match status" value="1"/>
</dbReference>
<dbReference type="STRING" id="633813.SAMN04488087_0477"/>
<keyword evidence="1" id="KW-0808">Transferase</keyword>
<dbReference type="InterPro" id="IPR041071">
    <property type="entry name" value="DAHP_snth_FXD"/>
</dbReference>
<dbReference type="AlphaFoldDB" id="A0A1M6Q652"/>
<feature type="domain" description="DAHP synthetase I/KDSA" evidence="2">
    <location>
        <begin position="82"/>
        <end position="323"/>
    </location>
</feature>
<name>A0A1M6Q652_9BACT</name>
<dbReference type="Gene3D" id="3.30.70.1140">
    <property type="entry name" value="Phospho-2-dehydro-3-deoxyheptonate aldolase, domain 1"/>
    <property type="match status" value="1"/>
</dbReference>
<dbReference type="InterPro" id="IPR052899">
    <property type="entry name" value="Class-I_DAHP_synthase"/>
</dbReference>
<dbReference type="Proteomes" id="UP000185812">
    <property type="component" value="Unassembled WGS sequence"/>
</dbReference>
<keyword evidence="5" id="KW-1185">Reference proteome</keyword>
<evidence type="ECO:0000259" key="3">
    <source>
        <dbReference type="Pfam" id="PF18152"/>
    </source>
</evidence>
<dbReference type="InterPro" id="IPR013785">
    <property type="entry name" value="Aldolase_TIM"/>
</dbReference>
<feature type="domain" description="DAHP synthase ferredoxin-like" evidence="3">
    <location>
        <begin position="1"/>
        <end position="67"/>
    </location>
</feature>
<reference evidence="5" key="1">
    <citation type="submission" date="2016-11" db="EMBL/GenBank/DDBJ databases">
        <authorList>
            <person name="Varghese N."/>
            <person name="Submissions S."/>
        </authorList>
    </citation>
    <scope>NUCLEOTIDE SEQUENCE [LARGE SCALE GENOMIC DNA]</scope>
    <source>
        <strain evidence="5">DSM 22212</strain>
    </source>
</reference>
<dbReference type="OrthoDB" id="9780456at2"/>
<dbReference type="NCBIfam" id="TIGR01361">
    <property type="entry name" value="DAHP_synth_Bsub"/>
    <property type="match status" value="1"/>
</dbReference>
<dbReference type="RefSeq" id="WP_072714584.1">
    <property type="nucleotide sequence ID" value="NZ_FRAU01000001.1"/>
</dbReference>
<evidence type="ECO:0000313" key="4">
    <source>
        <dbReference type="EMBL" id="SHK15665.1"/>
    </source>
</evidence>
<proteinExistence type="predicted"/>
<dbReference type="InterPro" id="IPR006218">
    <property type="entry name" value="DAHP1/KDSA"/>
</dbReference>
<dbReference type="GO" id="GO:0016740">
    <property type="term" value="F:transferase activity"/>
    <property type="evidence" value="ECO:0007669"/>
    <property type="project" value="UniProtKB-KW"/>
</dbReference>
<dbReference type="Gene3D" id="3.20.20.70">
    <property type="entry name" value="Aldolase class I"/>
    <property type="match status" value="1"/>
</dbReference>